<feature type="region of interest" description="Disordered" evidence="1">
    <location>
        <begin position="390"/>
        <end position="485"/>
    </location>
</feature>
<feature type="compositionally biased region" description="Basic and acidic residues" evidence="1">
    <location>
        <begin position="38"/>
        <end position="57"/>
    </location>
</feature>
<feature type="region of interest" description="Disordered" evidence="1">
    <location>
        <begin position="500"/>
        <end position="910"/>
    </location>
</feature>
<dbReference type="OrthoDB" id="3561737at2759"/>
<gene>
    <name evidence="2" type="ORF">HRG_10805</name>
</gene>
<feature type="compositionally biased region" description="Pro residues" evidence="1">
    <location>
        <begin position="721"/>
        <end position="742"/>
    </location>
</feature>
<feature type="compositionally biased region" description="Basic and acidic residues" evidence="1">
    <location>
        <begin position="500"/>
        <end position="521"/>
    </location>
</feature>
<feature type="compositionally biased region" description="Basic and acidic residues" evidence="1">
    <location>
        <begin position="69"/>
        <end position="114"/>
    </location>
</feature>
<feature type="region of interest" description="Disordered" evidence="1">
    <location>
        <begin position="948"/>
        <end position="986"/>
    </location>
</feature>
<feature type="compositionally biased region" description="Acidic residues" evidence="1">
    <location>
        <begin position="813"/>
        <end position="826"/>
    </location>
</feature>
<dbReference type="Proteomes" id="UP000824596">
    <property type="component" value="Unassembled WGS sequence"/>
</dbReference>
<feature type="compositionally biased region" description="Basic and acidic residues" evidence="1">
    <location>
        <begin position="120"/>
        <end position="136"/>
    </location>
</feature>
<feature type="compositionally biased region" description="Basic and acidic residues" evidence="1">
    <location>
        <begin position="624"/>
        <end position="637"/>
    </location>
</feature>
<comment type="caution">
    <text evidence="2">The sequence shown here is derived from an EMBL/GenBank/DDBJ whole genome shotgun (WGS) entry which is preliminary data.</text>
</comment>
<dbReference type="AlphaFoldDB" id="A0A9P8MN36"/>
<organism evidence="2 3">
    <name type="scientific">Hirsutella rhossiliensis</name>
    <dbReference type="NCBI Taxonomy" id="111463"/>
    <lineage>
        <taxon>Eukaryota</taxon>
        <taxon>Fungi</taxon>
        <taxon>Dikarya</taxon>
        <taxon>Ascomycota</taxon>
        <taxon>Pezizomycotina</taxon>
        <taxon>Sordariomycetes</taxon>
        <taxon>Hypocreomycetidae</taxon>
        <taxon>Hypocreales</taxon>
        <taxon>Ophiocordycipitaceae</taxon>
        <taxon>Hirsutella</taxon>
    </lineage>
</organism>
<accession>A0A9P8MN36</accession>
<dbReference type="GeneID" id="68359933"/>
<evidence type="ECO:0000313" key="2">
    <source>
        <dbReference type="EMBL" id="KAH0958110.1"/>
    </source>
</evidence>
<feature type="compositionally biased region" description="Basic and acidic residues" evidence="1">
    <location>
        <begin position="577"/>
        <end position="588"/>
    </location>
</feature>
<proteinExistence type="predicted"/>
<evidence type="ECO:0008006" key="4">
    <source>
        <dbReference type="Google" id="ProtNLM"/>
    </source>
</evidence>
<evidence type="ECO:0000313" key="3">
    <source>
        <dbReference type="Proteomes" id="UP000824596"/>
    </source>
</evidence>
<dbReference type="PANTHER" id="PTHR35487:SF1">
    <property type="entry name" value="DUF3824 DOMAIN-CONTAINING PROTEIN"/>
    <property type="match status" value="1"/>
</dbReference>
<feature type="compositionally biased region" description="Pro residues" evidence="1">
    <location>
        <begin position="697"/>
        <end position="713"/>
    </location>
</feature>
<feature type="compositionally biased region" description="Low complexity" evidence="1">
    <location>
        <begin position="440"/>
        <end position="451"/>
    </location>
</feature>
<feature type="region of interest" description="Disordered" evidence="1">
    <location>
        <begin position="1"/>
        <end position="136"/>
    </location>
</feature>
<reference evidence="2" key="1">
    <citation type="submission" date="2021-09" db="EMBL/GenBank/DDBJ databases">
        <title>A high-quality genome of the endoparasitic fungus Hirsutella rhossiliensis with a comparison of Hirsutella genomes reveals transposable elements contributing to genome size variation.</title>
        <authorList>
            <person name="Lin R."/>
            <person name="Jiao Y."/>
            <person name="Sun X."/>
            <person name="Ling J."/>
            <person name="Xie B."/>
            <person name="Cheng X."/>
        </authorList>
    </citation>
    <scope>NUCLEOTIDE SEQUENCE</scope>
    <source>
        <strain evidence="2">HR02</strain>
    </source>
</reference>
<protein>
    <recommendedName>
        <fullName evidence="4">DUF3824 domain-containing protein</fullName>
    </recommendedName>
</protein>
<sequence length="986" mass="111440">MGDSYRGSRAYRDRDDNDEDDRFRSTTVTRYKVAPSRAGDRYERSERFDPADDDRRSRFSAPRPSPDFLDERRSQAALERPRSEYEPTMADRPRSLYYERDVERDVRREPDRSRMSVYDDWDRRSYRDPREPRHDDEIKVERKIEERIDDDLGHEVERYRKETEYYVPADPAPAPVIIRQQAQEPQKIIVQEAPSPAPIVVPRQQPGVVVLRDREQDRNMVRRERDPFDEEYYYRHERRDLGPYRGDRDYTVSRYERRRRDDDYSYYSDDDDYYVRRTVVRRERSESAHRHKRELAEGALAGAGLTALVSSRRDGYGDLPENRGRKVLAGAALGALGTEALRRAHSAYGERWGDGRESPDHHSRLRKGLGFAAVALAAAGAAKYYQSNKVDKEEAHRGRSLTRGGYYSGDNYSRSVSRSSRSRSRSHTRSRRRRSLSTVAKAALGTAATAGIVKHFRDKSKSRSRHGSRSRSRSRSKSKIRRGAEIAGVAAAAGVANKLWKDHQDKKEARTRSVSGEDDRGRHRRSRDRGVSRSRSWGRSRSRSMARSPVSPSGADPELGLVEYGGGPLPSEPSSAVERDYDARDEERRRRRRRRRDRTPSSSPSDQERKRSRSRLRNMAAAGHPEERREEGYFDNRRSHRAQSPPMASGGAYYPPYPSTPGPAPGGPDYAPYPDHSGAPPREYQPYIPQDYTGYAPPAPPGPPPPGQPPGPEPSIDGRYPPAPPGPPPPGPPGPAPPPGGGRPPDQVSDHSRRRHSRRAASAAEDGVTSPYSAYSSKGPPSATKSVSFIPLSPKSSRTMERHRRHHAAASDKDDDSPEHDDDEPLDNGRTRPAFRRRRSSDPSSDRPVVPRGRQGLSDSDSEDDVELLPDRFDSQGKPLGGRPARDRWTTRKGTFERQPRQPGDWDVRGAWQVGGTDGEAVDRLVHNVTGALEGRRSWMSVLGDVLGGAGFLPPLPPQAEDEARRRDAGGDDDGDDKRPRRGRRR</sequence>
<feature type="compositionally biased region" description="Basic and acidic residues" evidence="1">
    <location>
        <begin position="884"/>
        <end position="908"/>
    </location>
</feature>
<name>A0A9P8MN36_9HYPO</name>
<dbReference type="RefSeq" id="XP_044715624.1">
    <property type="nucleotide sequence ID" value="XM_044869275.1"/>
</dbReference>
<feature type="compositionally biased region" description="Basic residues" evidence="1">
    <location>
        <begin position="454"/>
        <end position="481"/>
    </location>
</feature>
<dbReference type="PANTHER" id="PTHR35487">
    <property type="entry name" value="DUF3824 DOMAIN-CONTAINING PROTEIN"/>
    <property type="match status" value="1"/>
</dbReference>
<keyword evidence="3" id="KW-1185">Reference proteome</keyword>
<feature type="compositionally biased region" description="Pro residues" evidence="1">
    <location>
        <begin position="655"/>
        <end position="666"/>
    </location>
</feature>
<dbReference type="EMBL" id="JAIZPD010000017">
    <property type="protein sequence ID" value="KAH0958110.1"/>
    <property type="molecule type" value="Genomic_DNA"/>
</dbReference>
<evidence type="ECO:0000256" key="1">
    <source>
        <dbReference type="SAM" id="MobiDB-lite"/>
    </source>
</evidence>
<feature type="compositionally biased region" description="Low complexity" evidence="1">
    <location>
        <begin position="645"/>
        <end position="654"/>
    </location>
</feature>
<feature type="compositionally biased region" description="Basic residues" evidence="1">
    <location>
        <begin position="420"/>
        <end position="435"/>
    </location>
</feature>